<sequence length="123" mass="14037">MLDISILARTYFEVTQLLTLIENKVILAFSYPSVYGFQLNRVWLLSISVTGFHLHIYFFTKLFILHVVCLHLIVAFGTGSGNLEWQGNSPLAGLATIQHNDFLLPKENYAVIVLHFVLFAPRR</sequence>
<accession>A0AAD4P7V8</accession>
<proteinExistence type="predicted"/>
<organism evidence="2 3">
    <name type="scientific">Perilla frutescens var. hirtella</name>
    <name type="common">Perilla citriodora</name>
    <name type="synonym">Perilla setoyensis</name>
    <dbReference type="NCBI Taxonomy" id="608512"/>
    <lineage>
        <taxon>Eukaryota</taxon>
        <taxon>Viridiplantae</taxon>
        <taxon>Streptophyta</taxon>
        <taxon>Embryophyta</taxon>
        <taxon>Tracheophyta</taxon>
        <taxon>Spermatophyta</taxon>
        <taxon>Magnoliopsida</taxon>
        <taxon>eudicotyledons</taxon>
        <taxon>Gunneridae</taxon>
        <taxon>Pentapetalae</taxon>
        <taxon>asterids</taxon>
        <taxon>lamiids</taxon>
        <taxon>Lamiales</taxon>
        <taxon>Lamiaceae</taxon>
        <taxon>Nepetoideae</taxon>
        <taxon>Elsholtzieae</taxon>
        <taxon>Perilla</taxon>
    </lineage>
</organism>
<comment type="caution">
    <text evidence="2">The sequence shown here is derived from an EMBL/GenBank/DDBJ whole genome shotgun (WGS) entry which is preliminary data.</text>
</comment>
<keyword evidence="1" id="KW-0812">Transmembrane</keyword>
<reference evidence="2 3" key="1">
    <citation type="journal article" date="2021" name="Nat. Commun.">
        <title>Incipient diploidization of the medicinal plant Perilla within 10,000 years.</title>
        <authorList>
            <person name="Zhang Y."/>
            <person name="Shen Q."/>
            <person name="Leng L."/>
            <person name="Zhang D."/>
            <person name="Chen S."/>
            <person name="Shi Y."/>
            <person name="Ning Z."/>
            <person name="Chen S."/>
        </authorList>
    </citation>
    <scope>NUCLEOTIDE SEQUENCE [LARGE SCALE GENOMIC DNA]</scope>
    <source>
        <strain evidence="3">cv. PC099</strain>
    </source>
</reference>
<keyword evidence="3" id="KW-1185">Reference proteome</keyword>
<dbReference type="AlphaFoldDB" id="A0AAD4P7V8"/>
<protein>
    <submittedName>
        <fullName evidence="2">Uncharacterized protein</fullName>
    </submittedName>
</protein>
<evidence type="ECO:0000313" key="3">
    <source>
        <dbReference type="Proteomes" id="UP001190926"/>
    </source>
</evidence>
<dbReference type="EMBL" id="SDAM02000113">
    <property type="protein sequence ID" value="KAH6829180.1"/>
    <property type="molecule type" value="Genomic_DNA"/>
</dbReference>
<evidence type="ECO:0000256" key="1">
    <source>
        <dbReference type="SAM" id="Phobius"/>
    </source>
</evidence>
<evidence type="ECO:0000313" key="2">
    <source>
        <dbReference type="EMBL" id="KAH6829180.1"/>
    </source>
</evidence>
<keyword evidence="1" id="KW-1133">Transmembrane helix</keyword>
<keyword evidence="1" id="KW-0472">Membrane</keyword>
<name>A0AAD4P7V8_PERFH</name>
<dbReference type="Proteomes" id="UP001190926">
    <property type="component" value="Unassembled WGS sequence"/>
</dbReference>
<gene>
    <name evidence="2" type="ORF">C2S53_016349</name>
</gene>
<feature type="transmembrane region" description="Helical" evidence="1">
    <location>
        <begin position="54"/>
        <end position="76"/>
    </location>
</feature>